<accession>A0AAV9RNY5</accession>
<comment type="caution">
    <text evidence="2">The sequence shown here is derived from an EMBL/GenBank/DDBJ whole genome shotgun (WGS) entry which is preliminary data.</text>
</comment>
<dbReference type="AlphaFoldDB" id="A0AAV9RNY5"/>
<sequence length="114" mass="12753">MVEETRQKIQGSCKRSSLEIHGGDVEVSSPTNSENEEKEDWNPAMDRALEAGFPERKNNQRMKGQQTGGGLITTHYGAQRESFQSGLEVRCCVLSREISVAVRESRQPEVSQTK</sequence>
<dbReference type="EMBL" id="JAHHUM010001531">
    <property type="protein sequence ID" value="KAK5610770.1"/>
    <property type="molecule type" value="Genomic_DNA"/>
</dbReference>
<evidence type="ECO:0000256" key="1">
    <source>
        <dbReference type="SAM" id="MobiDB-lite"/>
    </source>
</evidence>
<protein>
    <submittedName>
        <fullName evidence="2">Uncharacterized protein</fullName>
    </submittedName>
</protein>
<evidence type="ECO:0000313" key="3">
    <source>
        <dbReference type="Proteomes" id="UP001311232"/>
    </source>
</evidence>
<proteinExistence type="predicted"/>
<dbReference type="Proteomes" id="UP001311232">
    <property type="component" value="Unassembled WGS sequence"/>
</dbReference>
<gene>
    <name evidence="2" type="ORF">CRENBAI_026745</name>
</gene>
<keyword evidence="3" id="KW-1185">Reference proteome</keyword>
<evidence type="ECO:0000313" key="2">
    <source>
        <dbReference type="EMBL" id="KAK5610770.1"/>
    </source>
</evidence>
<name>A0AAV9RNY5_9TELE</name>
<reference evidence="2 3" key="1">
    <citation type="submission" date="2021-06" db="EMBL/GenBank/DDBJ databases">
        <authorList>
            <person name="Palmer J.M."/>
        </authorList>
    </citation>
    <scope>NUCLEOTIDE SEQUENCE [LARGE SCALE GENOMIC DNA]</scope>
    <source>
        <strain evidence="2 3">MEX-2019</strain>
        <tissue evidence="2">Muscle</tissue>
    </source>
</reference>
<feature type="region of interest" description="Disordered" evidence="1">
    <location>
        <begin position="1"/>
        <end position="43"/>
    </location>
</feature>
<organism evidence="2 3">
    <name type="scientific">Crenichthys baileyi</name>
    <name type="common">White River springfish</name>
    <dbReference type="NCBI Taxonomy" id="28760"/>
    <lineage>
        <taxon>Eukaryota</taxon>
        <taxon>Metazoa</taxon>
        <taxon>Chordata</taxon>
        <taxon>Craniata</taxon>
        <taxon>Vertebrata</taxon>
        <taxon>Euteleostomi</taxon>
        <taxon>Actinopterygii</taxon>
        <taxon>Neopterygii</taxon>
        <taxon>Teleostei</taxon>
        <taxon>Neoteleostei</taxon>
        <taxon>Acanthomorphata</taxon>
        <taxon>Ovalentaria</taxon>
        <taxon>Atherinomorphae</taxon>
        <taxon>Cyprinodontiformes</taxon>
        <taxon>Goodeidae</taxon>
        <taxon>Crenichthys</taxon>
    </lineage>
</organism>
<feature type="region of interest" description="Disordered" evidence="1">
    <location>
        <begin position="53"/>
        <end position="72"/>
    </location>
</feature>